<comment type="caution">
    <text evidence="2">The sequence shown here is derived from an EMBL/GenBank/DDBJ whole genome shotgun (WGS) entry which is preliminary data.</text>
</comment>
<sequence>MPNYLQIAVYLFLLAPLAAQAQGGGPATHGARAQALGGAATTLAGEVWAAANNAAGLGTLTQPAAGAYLENRYLIPSLNLVAAAVAVPLGVVAPETAGQPARASRGVLAAEGQRFGGALYNEVRLGAAYGYRLGIINIGGRLEMLQVSLQDLGSRRALVGSLGGQAELLPGRLTFGAYLYNLTQARLATYQDERVPTVLRAGLAYRPSKQVLLLAEAEKDVERAAGLRAGLEYLPAPAVAVRLGYATLSEQATAGVGVAAGNFHFDYAASWHTVLGLSQFLSANWQWQRPASPPAE</sequence>
<keyword evidence="1" id="KW-0732">Signal</keyword>
<evidence type="ECO:0008006" key="4">
    <source>
        <dbReference type="Google" id="ProtNLM"/>
    </source>
</evidence>
<feature type="signal peptide" evidence="1">
    <location>
        <begin position="1"/>
        <end position="21"/>
    </location>
</feature>
<gene>
    <name evidence="2" type="ORF">HHL22_15895</name>
</gene>
<dbReference type="RefSeq" id="WP_169532320.1">
    <property type="nucleotide sequence ID" value="NZ_JABBGH010000002.1"/>
</dbReference>
<evidence type="ECO:0000313" key="3">
    <source>
        <dbReference type="Proteomes" id="UP000559626"/>
    </source>
</evidence>
<organism evidence="2 3">
    <name type="scientific">Hymenobacter polaris</name>
    <dbReference type="NCBI Taxonomy" id="2682546"/>
    <lineage>
        <taxon>Bacteria</taxon>
        <taxon>Pseudomonadati</taxon>
        <taxon>Bacteroidota</taxon>
        <taxon>Cytophagia</taxon>
        <taxon>Cytophagales</taxon>
        <taxon>Hymenobacteraceae</taxon>
        <taxon>Hymenobacter</taxon>
    </lineage>
</organism>
<keyword evidence="3" id="KW-1185">Reference proteome</keyword>
<reference evidence="2 3" key="1">
    <citation type="submission" date="2020-04" db="EMBL/GenBank/DDBJ databases">
        <title>Hymenobacter polaris sp. nov., isolated from Arctic soil.</title>
        <authorList>
            <person name="Dahal R.H."/>
        </authorList>
    </citation>
    <scope>NUCLEOTIDE SEQUENCE [LARGE SCALE GENOMIC DNA]</scope>
    <source>
        <strain evidence="2 3">RP-2-7</strain>
    </source>
</reference>
<protein>
    <recommendedName>
        <fullName evidence="4">PorV/PorQ family protein</fullName>
    </recommendedName>
</protein>
<feature type="chain" id="PRO_5030796648" description="PorV/PorQ family protein" evidence="1">
    <location>
        <begin position="22"/>
        <end position="296"/>
    </location>
</feature>
<proteinExistence type="predicted"/>
<dbReference type="Gene3D" id="2.40.160.60">
    <property type="entry name" value="Outer membrane protein transport protein (OMPP1/FadL/TodX)"/>
    <property type="match status" value="1"/>
</dbReference>
<dbReference type="AlphaFoldDB" id="A0A7Y0FNN1"/>
<evidence type="ECO:0000256" key="1">
    <source>
        <dbReference type="SAM" id="SignalP"/>
    </source>
</evidence>
<evidence type="ECO:0000313" key="2">
    <source>
        <dbReference type="EMBL" id="NML66690.1"/>
    </source>
</evidence>
<name>A0A7Y0FNN1_9BACT</name>
<dbReference type="Proteomes" id="UP000559626">
    <property type="component" value="Unassembled WGS sequence"/>
</dbReference>
<dbReference type="EMBL" id="JABBGH010000002">
    <property type="protein sequence ID" value="NML66690.1"/>
    <property type="molecule type" value="Genomic_DNA"/>
</dbReference>
<accession>A0A7Y0FNN1</accession>